<evidence type="ECO:0008006" key="3">
    <source>
        <dbReference type="Google" id="ProtNLM"/>
    </source>
</evidence>
<keyword evidence="2" id="KW-1185">Reference proteome</keyword>
<proteinExistence type="predicted"/>
<gene>
    <name evidence="1" type="ORF">DEO72_LG10g2629</name>
</gene>
<name>A0A4D6NCE9_VIGUN</name>
<evidence type="ECO:0000313" key="1">
    <source>
        <dbReference type="EMBL" id="QCE11396.1"/>
    </source>
</evidence>
<organism evidence="1 2">
    <name type="scientific">Vigna unguiculata</name>
    <name type="common">Cowpea</name>
    <dbReference type="NCBI Taxonomy" id="3917"/>
    <lineage>
        <taxon>Eukaryota</taxon>
        <taxon>Viridiplantae</taxon>
        <taxon>Streptophyta</taxon>
        <taxon>Embryophyta</taxon>
        <taxon>Tracheophyta</taxon>
        <taxon>Spermatophyta</taxon>
        <taxon>Magnoliopsida</taxon>
        <taxon>eudicotyledons</taxon>
        <taxon>Gunneridae</taxon>
        <taxon>Pentapetalae</taxon>
        <taxon>rosids</taxon>
        <taxon>fabids</taxon>
        <taxon>Fabales</taxon>
        <taxon>Fabaceae</taxon>
        <taxon>Papilionoideae</taxon>
        <taxon>50 kb inversion clade</taxon>
        <taxon>NPAAA clade</taxon>
        <taxon>indigoferoid/millettioid clade</taxon>
        <taxon>Phaseoleae</taxon>
        <taxon>Vigna</taxon>
    </lineage>
</organism>
<dbReference type="AlphaFoldDB" id="A0A4D6NCE9"/>
<evidence type="ECO:0000313" key="2">
    <source>
        <dbReference type="Proteomes" id="UP000501690"/>
    </source>
</evidence>
<sequence length="199" mass="22428">MLMTSRTVSNMPFKVLDNLDNLSDYNWAESVHSFFISALNCGCKVVREKINTRSLNLAGSVVIVQVWAARRLGLEDVEGEVQFPRFLRWPSVKIRTPNIESAFEKNKIVFGWALSAEEKNNPIVQNVVHIEDQYIVNNPIVQPNSSKCAKGSLHNKVLSDCEFGSDIGVDSVFLLKEVAIFRPFGYLNITLRNIVKANN</sequence>
<dbReference type="EMBL" id="CP039354">
    <property type="protein sequence ID" value="QCE11396.1"/>
    <property type="molecule type" value="Genomic_DNA"/>
</dbReference>
<protein>
    <recommendedName>
        <fullName evidence="3">Aminotransferase-like</fullName>
    </recommendedName>
</protein>
<dbReference type="Proteomes" id="UP000501690">
    <property type="component" value="Linkage Group LG10"/>
</dbReference>
<accession>A0A4D6NCE9</accession>
<reference evidence="1 2" key="1">
    <citation type="submission" date="2019-04" db="EMBL/GenBank/DDBJ databases">
        <title>An improved genome assembly and genetic linkage map for asparagus bean, Vigna unguiculata ssp. sesquipedialis.</title>
        <authorList>
            <person name="Xia Q."/>
            <person name="Zhang R."/>
            <person name="Dong Y."/>
        </authorList>
    </citation>
    <scope>NUCLEOTIDE SEQUENCE [LARGE SCALE GENOMIC DNA]</scope>
    <source>
        <tissue evidence="1">Leaf</tissue>
    </source>
</reference>